<evidence type="ECO:0000256" key="3">
    <source>
        <dbReference type="ARBA" id="ARBA00023274"/>
    </source>
</evidence>
<dbReference type="GO" id="GO:0009507">
    <property type="term" value="C:chloroplast"/>
    <property type="evidence" value="ECO:0007669"/>
    <property type="project" value="UniProtKB-SubCell"/>
</dbReference>
<comment type="subcellular location">
    <subcellularLocation>
        <location evidence="4">Plastid</location>
        <location evidence="4">Chloroplast</location>
    </subcellularLocation>
</comment>
<keyword evidence="5" id="KW-0934">Plastid</keyword>
<comment type="similarity">
    <text evidence="1 4">Belongs to the bacterial ribosomal protein bS16 family.</text>
</comment>
<dbReference type="AlphaFoldDB" id="A0A1Y9TME4"/>
<dbReference type="Pfam" id="PF00886">
    <property type="entry name" value="Ribosomal_S16"/>
    <property type="match status" value="1"/>
</dbReference>
<keyword evidence="2 4" id="KW-0689">Ribosomal protein</keyword>
<dbReference type="GO" id="GO:0005739">
    <property type="term" value="C:mitochondrion"/>
    <property type="evidence" value="ECO:0007669"/>
    <property type="project" value="GOC"/>
</dbReference>
<dbReference type="GO" id="GO:0003735">
    <property type="term" value="F:structural constituent of ribosome"/>
    <property type="evidence" value="ECO:0007669"/>
    <property type="project" value="InterPro"/>
</dbReference>
<dbReference type="RefSeq" id="YP_009370362.1">
    <property type="nucleotide sequence ID" value="NC_034787.1"/>
</dbReference>
<reference evidence="5" key="1">
    <citation type="submission" date="2017-03" db="EMBL/GenBank/DDBJ databases">
        <title>The new red algal subphylum Proteorhodophytina comprises the largest and most divergent plastid genomes known.</title>
        <authorList>
            <person name="Munoz-Gomez S.A."/>
            <person name="Mejia-Franco F.G."/>
            <person name="Durnin K."/>
            <person name="Morgan C."/>
            <person name="Grisdale C.J."/>
            <person name="Archibald J.M."/>
            <person name="Slamovits C.H."/>
        </authorList>
    </citation>
    <scope>NUCLEOTIDE SEQUENCE</scope>
    <source>
        <strain evidence="5">NIES-2742</strain>
    </source>
</reference>
<dbReference type="GO" id="GO:0032543">
    <property type="term" value="P:mitochondrial translation"/>
    <property type="evidence" value="ECO:0007669"/>
    <property type="project" value="TreeGrafter"/>
</dbReference>
<dbReference type="GO" id="GO:0015935">
    <property type="term" value="C:small ribosomal subunit"/>
    <property type="evidence" value="ECO:0007669"/>
    <property type="project" value="TreeGrafter"/>
</dbReference>
<evidence type="ECO:0000256" key="1">
    <source>
        <dbReference type="ARBA" id="ARBA00006668"/>
    </source>
</evidence>
<keyword evidence="3 4" id="KW-0687">Ribonucleoprotein</keyword>
<proteinExistence type="inferred from homology"/>
<dbReference type="InterPro" id="IPR000307">
    <property type="entry name" value="Ribosomal_bS16"/>
</dbReference>
<dbReference type="EMBL" id="KY709209">
    <property type="protein sequence ID" value="ARO90851.1"/>
    <property type="molecule type" value="Genomic_DNA"/>
</dbReference>
<dbReference type="GeneID" id="32887546"/>
<evidence type="ECO:0000313" key="5">
    <source>
        <dbReference type="EMBL" id="ARO90851.1"/>
    </source>
</evidence>
<geneLocation type="chloroplast" evidence="5"/>
<dbReference type="HAMAP" id="MF_00385">
    <property type="entry name" value="Ribosomal_bS16"/>
    <property type="match status" value="1"/>
</dbReference>
<dbReference type="PROSITE" id="PS00732">
    <property type="entry name" value="RIBOSOMAL_S16"/>
    <property type="match status" value="1"/>
</dbReference>
<sequence>MLKIRLKRYGRKKLPIYRIVLMDSLSKRDGRALEELGLYNPHTNEIRLNLPRIIERLKQGARVTNTVKNIIKKYT</sequence>
<keyword evidence="5" id="KW-0150">Chloroplast</keyword>
<evidence type="ECO:0000256" key="4">
    <source>
        <dbReference type="HAMAP-Rule" id="MF_00385"/>
    </source>
</evidence>
<dbReference type="Gene3D" id="3.30.1320.10">
    <property type="match status" value="1"/>
</dbReference>
<organism evidence="5">
    <name type="scientific">Bulboplastis apyrenoidosa</name>
    <dbReference type="NCBI Taxonomy" id="1070855"/>
    <lineage>
        <taxon>Eukaryota</taxon>
        <taxon>Rhodophyta</taxon>
        <taxon>Rhodellophyceae</taxon>
        <taxon>Dixoniellales</taxon>
        <taxon>Dixoniellaceae</taxon>
        <taxon>Bulboplastis</taxon>
    </lineage>
</organism>
<dbReference type="InterPro" id="IPR020592">
    <property type="entry name" value="Ribosomal_bS16_CS"/>
</dbReference>
<name>A0A1Y9TME4_9RHOD</name>
<dbReference type="PANTHER" id="PTHR12919">
    <property type="entry name" value="30S RIBOSOMAL PROTEIN S16"/>
    <property type="match status" value="1"/>
</dbReference>
<accession>A0A1Y9TME4</accession>
<protein>
    <recommendedName>
        <fullName evidence="4">Small ribosomal subunit protein bS16c</fullName>
    </recommendedName>
</protein>
<gene>
    <name evidence="4 5" type="primary">rps16</name>
</gene>
<dbReference type="NCBIfam" id="TIGR00002">
    <property type="entry name" value="S16"/>
    <property type="match status" value="1"/>
</dbReference>
<dbReference type="PANTHER" id="PTHR12919:SF20">
    <property type="entry name" value="SMALL RIBOSOMAL SUBUNIT PROTEIN BS16M"/>
    <property type="match status" value="1"/>
</dbReference>
<dbReference type="SUPFAM" id="SSF54565">
    <property type="entry name" value="Ribosomal protein S16"/>
    <property type="match status" value="1"/>
</dbReference>
<evidence type="ECO:0000256" key="2">
    <source>
        <dbReference type="ARBA" id="ARBA00022980"/>
    </source>
</evidence>
<dbReference type="InterPro" id="IPR023803">
    <property type="entry name" value="Ribosomal_bS16_dom_sf"/>
</dbReference>